<name>A0A9X2LBD4_9PROT</name>
<sequence length="247" mass="26852">MKQFVILLCAAGLAGCLPLDEPPQVTVQGYGEVKAMPDSFRLSITPAGTGSTTQQAIAAMNRELNELRSQLPQMRGLEQIEFTSSDVNLYSVRDPECTSQYENQNSDFCPVEQYYAYVDLSVEASPAKQAGNLLSLASEMTGSEISTRAFSVSNRGDYKNEALAAAVADARARAKDLAEASGMSVGEVLKITPSDSNRWAYDLEMAPEETSVRRERVPQEAIEIDVAPQTISAEVEVVFALKPRAED</sequence>
<dbReference type="EMBL" id="JANIBC010000022">
    <property type="protein sequence ID" value="MCQ8186595.1"/>
    <property type="molecule type" value="Genomic_DNA"/>
</dbReference>
<comment type="caution">
    <text evidence="1">The sequence shown here is derived from an EMBL/GenBank/DDBJ whole genome shotgun (WGS) entry which is preliminary data.</text>
</comment>
<dbReference type="InterPro" id="IPR052022">
    <property type="entry name" value="26kDa_periplasmic_antigen"/>
</dbReference>
<evidence type="ECO:0000313" key="2">
    <source>
        <dbReference type="Proteomes" id="UP001142610"/>
    </source>
</evidence>
<dbReference type="Gene3D" id="3.30.70.2970">
    <property type="entry name" value="Protein of unknown function (DUF541), domain 2"/>
    <property type="match status" value="1"/>
</dbReference>
<gene>
    <name evidence="1" type="ORF">NOG11_14525</name>
</gene>
<dbReference type="Proteomes" id="UP001142610">
    <property type="component" value="Unassembled WGS sequence"/>
</dbReference>
<dbReference type="Gene3D" id="3.30.110.170">
    <property type="entry name" value="Protein of unknown function (DUF541), domain 1"/>
    <property type="match status" value="1"/>
</dbReference>
<dbReference type="PROSITE" id="PS51257">
    <property type="entry name" value="PROKAR_LIPOPROTEIN"/>
    <property type="match status" value="1"/>
</dbReference>
<dbReference type="Pfam" id="PF04402">
    <property type="entry name" value="SIMPL"/>
    <property type="match status" value="1"/>
</dbReference>
<accession>A0A9X2LBD4</accession>
<organism evidence="1 2">
    <name type="scientific">Parvularcula maris</name>
    <dbReference type="NCBI Taxonomy" id="2965077"/>
    <lineage>
        <taxon>Bacteria</taxon>
        <taxon>Pseudomonadati</taxon>
        <taxon>Pseudomonadota</taxon>
        <taxon>Alphaproteobacteria</taxon>
        <taxon>Parvularculales</taxon>
        <taxon>Parvularculaceae</taxon>
        <taxon>Parvularcula</taxon>
    </lineage>
</organism>
<dbReference type="AlphaFoldDB" id="A0A9X2LBD4"/>
<keyword evidence="2" id="KW-1185">Reference proteome</keyword>
<dbReference type="InterPro" id="IPR007497">
    <property type="entry name" value="SIMPL/DUF541"/>
</dbReference>
<dbReference type="RefSeq" id="WP_256620531.1">
    <property type="nucleotide sequence ID" value="NZ_JANIBC010000022.1"/>
</dbReference>
<dbReference type="GO" id="GO:0006974">
    <property type="term" value="P:DNA damage response"/>
    <property type="evidence" value="ECO:0007669"/>
    <property type="project" value="TreeGrafter"/>
</dbReference>
<protein>
    <submittedName>
        <fullName evidence="1">SIMPL domain-containing protein</fullName>
    </submittedName>
</protein>
<proteinExistence type="predicted"/>
<evidence type="ECO:0000313" key="1">
    <source>
        <dbReference type="EMBL" id="MCQ8186595.1"/>
    </source>
</evidence>
<dbReference type="PANTHER" id="PTHR34387">
    <property type="entry name" value="SLR1258 PROTEIN"/>
    <property type="match status" value="1"/>
</dbReference>
<reference evidence="1" key="1">
    <citation type="submission" date="2022-07" db="EMBL/GenBank/DDBJ databases">
        <title>Parvularcula maris sp. nov., an algicidal bacterium isolated from seawater.</title>
        <authorList>
            <person name="Li F."/>
        </authorList>
    </citation>
    <scope>NUCLEOTIDE SEQUENCE</scope>
    <source>
        <strain evidence="1">BGMRC 0090</strain>
    </source>
</reference>
<dbReference type="PANTHER" id="PTHR34387:SF1">
    <property type="entry name" value="PERIPLASMIC IMMUNOGENIC PROTEIN"/>
    <property type="match status" value="1"/>
</dbReference>